<keyword evidence="5 13" id="KW-0812">Transmembrane</keyword>
<feature type="transmembrane region" description="Helical" evidence="13">
    <location>
        <begin position="629"/>
        <end position="650"/>
    </location>
</feature>
<dbReference type="InterPro" id="IPR005821">
    <property type="entry name" value="Ion_trans_dom"/>
</dbReference>
<feature type="transmembrane region" description="Helical" evidence="13">
    <location>
        <begin position="496"/>
        <end position="515"/>
    </location>
</feature>
<evidence type="ECO:0000313" key="16">
    <source>
        <dbReference type="Proteomes" id="UP001165085"/>
    </source>
</evidence>
<dbReference type="PANTHER" id="PTHR10582:SF2">
    <property type="entry name" value="INACTIVE"/>
    <property type="match status" value="1"/>
</dbReference>
<sequence>MTKIKFPDTLETIAFGVFQNSGLKEIEVNVEKINGCTFSGCKDLVKVVLKEGVTTVEMKAFKGCPNISTFIWPDSVKKVGDNVFRGCDKLHELAGSKDQEKVIEYLKSLLTPLMKLCANDSKLEDIKKFLDENSEASKDVASNGRNSLSYYSEFGSSPQVLKLLLEAHPDGVKNEDAESKRNPLSFYCENKSSSPEMVKVLLEAHPDGAKNEDAESKRNPLSFYCENKSSSPEMVKVLLEAHPAALELKDVKDKVPIDNIKKTRLFEGIIGGRSLGRDDTLHETMMAAFRETNVKGLESAVEEFAKSPEIFDLFAWQQFLEIHHRNNPDPGYFVVELQLLFEATWTVLTQANPKTDEASKNLTENLKGAIQKYVSDNNKFRPNLLPEFLTTVPVLKLQKLAATRIFRAHLDSYMRSGIIYIYYFEVFLYLIFTAIFSWLSIKFKFSTNGTYEWDDIVIRDMTITCFFLALYFLLRELAQFHAMYQLGLQRNWFKDFWNYIDLVASGGTIVLLEYYFRIGPGLEYEHFASVIALFVWMKVLGFAKAFSQPIATFVLMLSTIFKDLFSLMAVLVIILIMFGHAFYLVLSENKASDGIEIDFSNISGTALSLYLMILGIFESSVFAGIWAQMLFLCYSFLVVIILLNVLIAIVSDSYDAVLVNSTELFWQSRLELLAEITTTFNMFLRSDLEKWIETVKSHKQNFEGQLAVFYGFKRDHKWSNTMSKAALGLRVLFSPVLLVVTILSCIWYLPLFHFHYILQALQPDERNEFPPFMSATKKAKQHLGKIFGWKYSQDYPWEDGEWSNKNSKVTTILRVIFSPFLLCYTIGYFLIFFGTVTLCAFVFGVLYAETDFVDDISKLKGNLTEIKNSASIICGFKEDHAWSNKKSKLAILLRALFFPLILILLLLWHLPVYLYCILMLKTQGPRETSTEVDLDLRLDSSNSDWSGRVLDIVRRVNSVTSAEVNKIDARMTAREKKMAAQIENLKEENVSIKKQNTSILKILTSVAEKVGAEIPVEEKNEVEEVTSGQPSDHETEKSQDEPPQPPPAPKQNQQKQQESEESVQNPMLKESGLELQPLPKKEDPKP</sequence>
<dbReference type="InterPro" id="IPR002110">
    <property type="entry name" value="Ankyrin_rpt"/>
</dbReference>
<dbReference type="EMBL" id="BRXY01000533">
    <property type="protein sequence ID" value="GMH98677.1"/>
    <property type="molecule type" value="Genomic_DNA"/>
</dbReference>
<keyword evidence="4" id="KW-0109">Calcium transport</keyword>
<evidence type="ECO:0000256" key="5">
    <source>
        <dbReference type="ARBA" id="ARBA00022692"/>
    </source>
</evidence>
<evidence type="ECO:0000256" key="3">
    <source>
        <dbReference type="ARBA" id="ARBA00022475"/>
    </source>
</evidence>
<dbReference type="GO" id="GO:0098703">
    <property type="term" value="P:calcium ion import across plasma membrane"/>
    <property type="evidence" value="ECO:0007669"/>
    <property type="project" value="TreeGrafter"/>
</dbReference>
<reference evidence="16" key="1">
    <citation type="journal article" date="2023" name="Commun. Biol.">
        <title>Genome analysis of Parmales, the sister group of diatoms, reveals the evolutionary specialization of diatoms from phago-mixotrophs to photoautotrophs.</title>
        <authorList>
            <person name="Ban H."/>
            <person name="Sato S."/>
            <person name="Yoshikawa S."/>
            <person name="Yamada K."/>
            <person name="Nakamura Y."/>
            <person name="Ichinomiya M."/>
            <person name="Sato N."/>
            <person name="Blanc-Mathieu R."/>
            <person name="Endo H."/>
            <person name="Kuwata A."/>
            <person name="Ogata H."/>
        </authorList>
    </citation>
    <scope>NUCLEOTIDE SEQUENCE [LARGE SCALE GENOMIC DNA]</scope>
    <source>
        <strain evidence="16">NIES 3701</strain>
    </source>
</reference>
<evidence type="ECO:0000256" key="6">
    <source>
        <dbReference type="ARBA" id="ARBA00022737"/>
    </source>
</evidence>
<keyword evidence="9" id="KW-0406">Ion transport</keyword>
<evidence type="ECO:0000256" key="2">
    <source>
        <dbReference type="ARBA" id="ARBA00022448"/>
    </source>
</evidence>
<evidence type="ECO:0000259" key="14">
    <source>
        <dbReference type="Pfam" id="PF00520"/>
    </source>
</evidence>
<feature type="transmembrane region" description="Helical" evidence="13">
    <location>
        <begin position="891"/>
        <end position="916"/>
    </location>
</feature>
<evidence type="ECO:0000256" key="7">
    <source>
        <dbReference type="ARBA" id="ARBA00022837"/>
    </source>
</evidence>
<dbReference type="InterPro" id="IPR036770">
    <property type="entry name" value="Ankyrin_rpt-contain_sf"/>
</dbReference>
<feature type="transmembrane region" description="Helical" evidence="13">
    <location>
        <begin position="597"/>
        <end position="617"/>
    </location>
</feature>
<feature type="transmembrane region" description="Helical" evidence="13">
    <location>
        <begin position="564"/>
        <end position="585"/>
    </location>
</feature>
<feature type="transmembrane region" description="Helical" evidence="13">
    <location>
        <begin position="456"/>
        <end position="475"/>
    </location>
</feature>
<proteinExistence type="predicted"/>
<dbReference type="Pfam" id="PF13306">
    <property type="entry name" value="LRR_5"/>
    <property type="match status" value="1"/>
</dbReference>
<feature type="transmembrane region" description="Helical" evidence="13">
    <location>
        <begin position="727"/>
        <end position="749"/>
    </location>
</feature>
<keyword evidence="6" id="KW-0677">Repeat</keyword>
<feature type="transmembrane region" description="Helical" evidence="13">
    <location>
        <begin position="815"/>
        <end position="848"/>
    </location>
</feature>
<dbReference type="Gene3D" id="1.25.40.20">
    <property type="entry name" value="Ankyrin repeat-containing domain"/>
    <property type="match status" value="1"/>
</dbReference>
<keyword evidence="3" id="KW-1003">Cell membrane</keyword>
<feature type="region of interest" description="Disordered" evidence="12">
    <location>
        <begin position="1017"/>
        <end position="1086"/>
    </location>
</feature>
<dbReference type="GO" id="GO:0005216">
    <property type="term" value="F:monoatomic ion channel activity"/>
    <property type="evidence" value="ECO:0007669"/>
    <property type="project" value="InterPro"/>
</dbReference>
<evidence type="ECO:0000256" key="4">
    <source>
        <dbReference type="ARBA" id="ARBA00022568"/>
    </source>
</evidence>
<gene>
    <name evidence="15" type="ORF">TrST_g13603</name>
</gene>
<dbReference type="GO" id="GO:0005886">
    <property type="term" value="C:plasma membrane"/>
    <property type="evidence" value="ECO:0007669"/>
    <property type="project" value="UniProtKB-SubCell"/>
</dbReference>
<dbReference type="AlphaFoldDB" id="A0A9W7C3R3"/>
<evidence type="ECO:0000256" key="9">
    <source>
        <dbReference type="ARBA" id="ARBA00023065"/>
    </source>
</evidence>
<evidence type="ECO:0000256" key="11">
    <source>
        <dbReference type="ARBA" id="ARBA00023303"/>
    </source>
</evidence>
<feature type="domain" description="Ion transport" evidence="14">
    <location>
        <begin position="423"/>
        <end position="655"/>
    </location>
</feature>
<dbReference type="Proteomes" id="UP001165085">
    <property type="component" value="Unassembled WGS sequence"/>
</dbReference>
<evidence type="ECO:0000256" key="13">
    <source>
        <dbReference type="SAM" id="Phobius"/>
    </source>
</evidence>
<keyword evidence="10 13" id="KW-0472">Membrane</keyword>
<keyword evidence="11" id="KW-0407">Ion channel</keyword>
<dbReference type="Pfam" id="PF00520">
    <property type="entry name" value="Ion_trans"/>
    <property type="match status" value="1"/>
</dbReference>
<dbReference type="InterPro" id="IPR032675">
    <property type="entry name" value="LRR_dom_sf"/>
</dbReference>
<feature type="transmembrane region" description="Helical" evidence="13">
    <location>
        <begin position="420"/>
        <end position="441"/>
    </location>
</feature>
<evidence type="ECO:0000256" key="1">
    <source>
        <dbReference type="ARBA" id="ARBA00004651"/>
    </source>
</evidence>
<accession>A0A9W7C3R3</accession>
<evidence type="ECO:0000256" key="12">
    <source>
        <dbReference type="SAM" id="MobiDB-lite"/>
    </source>
</evidence>
<dbReference type="SMART" id="SM00248">
    <property type="entry name" value="ANK"/>
    <property type="match status" value="3"/>
</dbReference>
<dbReference type="InterPro" id="IPR026906">
    <property type="entry name" value="LRR_5"/>
</dbReference>
<evidence type="ECO:0000256" key="10">
    <source>
        <dbReference type="ARBA" id="ARBA00023136"/>
    </source>
</evidence>
<name>A0A9W7C3R3_9STRA</name>
<dbReference type="Gene3D" id="3.80.10.10">
    <property type="entry name" value="Ribonuclease Inhibitor"/>
    <property type="match status" value="1"/>
</dbReference>
<dbReference type="InterPro" id="IPR024862">
    <property type="entry name" value="TRPV"/>
</dbReference>
<dbReference type="PANTHER" id="PTHR10582">
    <property type="entry name" value="TRANSIENT RECEPTOR POTENTIAL ION CHANNEL PROTEIN"/>
    <property type="match status" value="1"/>
</dbReference>
<comment type="subcellular location">
    <subcellularLocation>
        <location evidence="1">Cell membrane</location>
        <topology evidence="1">Multi-pass membrane protein</topology>
    </subcellularLocation>
</comment>
<dbReference type="OrthoDB" id="39446at2759"/>
<evidence type="ECO:0000256" key="8">
    <source>
        <dbReference type="ARBA" id="ARBA00022989"/>
    </source>
</evidence>
<organism evidence="15 16">
    <name type="scientific">Triparma strigata</name>
    <dbReference type="NCBI Taxonomy" id="1606541"/>
    <lineage>
        <taxon>Eukaryota</taxon>
        <taxon>Sar</taxon>
        <taxon>Stramenopiles</taxon>
        <taxon>Ochrophyta</taxon>
        <taxon>Bolidophyceae</taxon>
        <taxon>Parmales</taxon>
        <taxon>Triparmaceae</taxon>
        <taxon>Triparma</taxon>
    </lineage>
</organism>
<protein>
    <recommendedName>
        <fullName evidence="14">Ion transport domain-containing protein</fullName>
    </recommendedName>
</protein>
<keyword evidence="16" id="KW-1185">Reference proteome</keyword>
<keyword evidence="7" id="KW-0106">Calcium</keyword>
<dbReference type="SUPFAM" id="SSF48403">
    <property type="entry name" value="Ankyrin repeat"/>
    <property type="match status" value="1"/>
</dbReference>
<evidence type="ECO:0000313" key="15">
    <source>
        <dbReference type="EMBL" id="GMH98677.1"/>
    </source>
</evidence>
<comment type="caution">
    <text evidence="15">The sequence shown here is derived from an EMBL/GenBank/DDBJ whole genome shotgun (WGS) entry which is preliminary data.</text>
</comment>
<feature type="compositionally biased region" description="Basic and acidic residues" evidence="12">
    <location>
        <begin position="1031"/>
        <end position="1040"/>
    </location>
</feature>
<keyword evidence="2" id="KW-0813">Transport</keyword>
<keyword evidence="8 13" id="KW-1133">Transmembrane helix</keyword>